<dbReference type="Pfam" id="PF00258">
    <property type="entry name" value="Flavodoxin_1"/>
    <property type="match status" value="1"/>
</dbReference>
<feature type="binding site" evidence="10">
    <location>
        <begin position="74"/>
        <end position="79"/>
    </location>
    <ligand>
        <name>FMN</name>
        <dbReference type="ChEBI" id="CHEBI:58210"/>
    </ligand>
</feature>
<feature type="binding site" evidence="10">
    <location>
        <begin position="535"/>
        <end position="539"/>
    </location>
    <ligand>
        <name>NADP(+)</name>
        <dbReference type="ChEBI" id="CHEBI:58349"/>
    </ligand>
</feature>
<dbReference type="GO" id="GO:0004783">
    <property type="term" value="F:sulfite reductase (NADPH) activity"/>
    <property type="evidence" value="ECO:0007669"/>
    <property type="project" value="UniProtKB-EC"/>
</dbReference>
<reference evidence="14 15" key="1">
    <citation type="submission" date="2019-05" db="EMBL/GenBank/DDBJ databases">
        <title>Pasteurellaceae isolates from reptiles.</title>
        <authorList>
            <person name="Bojesen A.M."/>
            <person name="Lund E."/>
        </authorList>
    </citation>
    <scope>NUCLEOTIDE SEQUENCE [LARGE SCALE GENOMIC DNA]</scope>
    <source>
        <strain evidence="14 15">ELNT2x</strain>
    </source>
</reference>
<name>A0ABY2XS53_9PAST</name>
<feature type="binding site" evidence="10">
    <location>
        <begin position="121"/>
        <end position="124"/>
    </location>
    <ligand>
        <name>FMN</name>
        <dbReference type="ChEBI" id="CHEBI:58210"/>
    </ligand>
</feature>
<dbReference type="PROSITE" id="PS51384">
    <property type="entry name" value="FAD_FR"/>
    <property type="match status" value="1"/>
</dbReference>
<evidence type="ECO:0000256" key="10">
    <source>
        <dbReference type="HAMAP-Rule" id="MF_01541"/>
    </source>
</evidence>
<dbReference type="InterPro" id="IPR003097">
    <property type="entry name" value="CysJ-like_FAD-binding"/>
</dbReference>
<feature type="binding site" evidence="10">
    <location>
        <begin position="429"/>
        <end position="432"/>
    </location>
    <ligand>
        <name>FAD</name>
        <dbReference type="ChEBI" id="CHEBI:57692"/>
    </ligand>
</feature>
<dbReference type="InterPro" id="IPR029039">
    <property type="entry name" value="Flavoprotein-like_sf"/>
</dbReference>
<gene>
    <name evidence="10 14" type="primary">cysJ</name>
    <name evidence="14" type="ORF">FHQ21_10785</name>
</gene>
<feature type="binding site" evidence="10">
    <location>
        <position position="332"/>
    </location>
    <ligand>
        <name>FAD</name>
        <dbReference type="ChEBI" id="CHEBI:57692"/>
    </ligand>
</feature>
<comment type="cofactor">
    <cofactor evidence="10 11">
        <name>FAD</name>
        <dbReference type="ChEBI" id="CHEBI:57692"/>
    </cofactor>
    <text evidence="10 11">Binds 1 FAD per subunit.</text>
</comment>
<dbReference type="RefSeq" id="WP_132967005.1">
    <property type="nucleotide sequence ID" value="NZ_LEKL01000029.1"/>
</dbReference>
<comment type="subunit">
    <text evidence="10 11">Alpha(8)-beta(8). The alpha component is a flavoprotein, the beta component is a hemoprotein.</text>
</comment>
<dbReference type="InterPro" id="IPR017927">
    <property type="entry name" value="FAD-bd_FR_type"/>
</dbReference>
<evidence type="ECO:0000256" key="7">
    <source>
        <dbReference type="ARBA" id="ARBA00022982"/>
    </source>
</evidence>
<feature type="binding site" evidence="10">
    <location>
        <position position="366"/>
    </location>
    <ligand>
        <name>FAD</name>
        <dbReference type="ChEBI" id="CHEBI:57692"/>
    </ligand>
</feature>
<dbReference type="Pfam" id="PF00175">
    <property type="entry name" value="NAD_binding_1"/>
    <property type="match status" value="1"/>
</dbReference>
<dbReference type="InterPro" id="IPR001094">
    <property type="entry name" value="Flavdoxin-like"/>
</dbReference>
<dbReference type="EMBL" id="VDGV01000110">
    <property type="protein sequence ID" value="TNG88744.1"/>
    <property type="molecule type" value="Genomic_DNA"/>
</dbReference>
<evidence type="ECO:0000259" key="12">
    <source>
        <dbReference type="PROSITE" id="PS50902"/>
    </source>
</evidence>
<dbReference type="InterPro" id="IPR001709">
    <property type="entry name" value="Flavoprot_Pyr_Nucl_cyt_Rdtase"/>
</dbReference>
<dbReference type="PANTHER" id="PTHR19384:SF128">
    <property type="entry name" value="NADPH OXIDOREDUCTASE A"/>
    <property type="match status" value="1"/>
</dbReference>
<dbReference type="InterPro" id="IPR001433">
    <property type="entry name" value="OxRdtase_FAD/NAD-bd"/>
</dbReference>
<dbReference type="PROSITE" id="PS50902">
    <property type="entry name" value="FLAVODOXIN_LIKE"/>
    <property type="match status" value="1"/>
</dbReference>
<comment type="similarity">
    <text evidence="10">Belongs to the NADPH-dependent sulphite reductase flavoprotein subunit CysJ family.</text>
</comment>
<proteinExistence type="inferred from homology"/>
<dbReference type="InterPro" id="IPR039261">
    <property type="entry name" value="FNR_nucleotide-bd"/>
</dbReference>
<comment type="similarity">
    <text evidence="10">In the N-terminal section; belongs to the flavodoxin family.</text>
</comment>
<dbReference type="PANTHER" id="PTHR19384">
    <property type="entry name" value="NITRIC OXIDE SYNTHASE-RELATED"/>
    <property type="match status" value="1"/>
</dbReference>
<dbReference type="InterPro" id="IPR010199">
    <property type="entry name" value="CysJ"/>
</dbReference>
<keyword evidence="15" id="KW-1185">Reference proteome</keyword>
<keyword evidence="2 10" id="KW-0028">Amino-acid biosynthesis</keyword>
<organism evidence="14 15">
    <name type="scientific">Testudinibacter aquarius</name>
    <dbReference type="NCBI Taxonomy" id="1524974"/>
    <lineage>
        <taxon>Bacteria</taxon>
        <taxon>Pseudomonadati</taxon>
        <taxon>Pseudomonadota</taxon>
        <taxon>Gammaproteobacteria</taxon>
        <taxon>Pasteurellales</taxon>
        <taxon>Pasteurellaceae</taxon>
        <taxon>Testudinibacter</taxon>
    </lineage>
</organism>
<evidence type="ECO:0000256" key="9">
    <source>
        <dbReference type="ARBA" id="ARBA00023192"/>
    </source>
</evidence>
<dbReference type="InterPro" id="IPR023173">
    <property type="entry name" value="NADPH_Cyt_P450_Rdtase_alpha"/>
</dbReference>
<keyword evidence="8 10" id="KW-0560">Oxidoreductase</keyword>
<comment type="catalytic activity">
    <reaction evidence="10 11">
        <text>hydrogen sulfide + 3 NADP(+) + 3 H2O = sulfite + 3 NADPH + 4 H(+)</text>
        <dbReference type="Rhea" id="RHEA:13801"/>
        <dbReference type="ChEBI" id="CHEBI:15377"/>
        <dbReference type="ChEBI" id="CHEBI:15378"/>
        <dbReference type="ChEBI" id="CHEBI:17359"/>
        <dbReference type="ChEBI" id="CHEBI:29919"/>
        <dbReference type="ChEBI" id="CHEBI:57783"/>
        <dbReference type="ChEBI" id="CHEBI:58349"/>
        <dbReference type="EC" id="1.8.1.2"/>
    </reaction>
</comment>
<evidence type="ECO:0000256" key="6">
    <source>
        <dbReference type="ARBA" id="ARBA00022857"/>
    </source>
</evidence>
<comment type="pathway">
    <text evidence="10 11">Sulfur metabolism; hydrogen sulfide biosynthesis; hydrogen sulfide from sulfite (NADPH route): step 1/1.</text>
</comment>
<comment type="caution">
    <text evidence="14">The sequence shown here is derived from an EMBL/GenBank/DDBJ whole genome shotgun (WGS) entry which is preliminary data.</text>
</comment>
<comment type="similarity">
    <text evidence="10">In the C-terminal section; belongs to the flavoprotein pyridine nucleotide cytochrome reductase family.</text>
</comment>
<dbReference type="PRINTS" id="PR00369">
    <property type="entry name" value="FLAVODOXIN"/>
</dbReference>
<keyword evidence="5 10" id="KW-0274">FAD</keyword>
<evidence type="ECO:0000259" key="13">
    <source>
        <dbReference type="PROSITE" id="PS51384"/>
    </source>
</evidence>
<keyword evidence="9 10" id="KW-0198">Cysteine biosynthesis</keyword>
<dbReference type="InterPro" id="IPR017938">
    <property type="entry name" value="Riboflavin_synthase-like_b-brl"/>
</dbReference>
<keyword evidence="6 10" id="KW-0521">NADP</keyword>
<dbReference type="Gene3D" id="3.40.50.360">
    <property type="match status" value="1"/>
</dbReference>
<dbReference type="SUPFAM" id="SSF63380">
    <property type="entry name" value="Riboflavin synthase domain-like"/>
    <property type="match status" value="1"/>
</dbReference>
<feature type="binding site" evidence="10">
    <location>
        <begin position="157"/>
        <end position="166"/>
    </location>
    <ligand>
        <name>FMN</name>
        <dbReference type="ChEBI" id="CHEBI:58210"/>
    </ligand>
</feature>
<feature type="binding site" evidence="10">
    <location>
        <position position="420"/>
    </location>
    <ligand>
        <name>FAD</name>
        <dbReference type="ChEBI" id="CHEBI:57692"/>
    </ligand>
</feature>
<evidence type="ECO:0000256" key="1">
    <source>
        <dbReference type="ARBA" id="ARBA00022448"/>
    </source>
</evidence>
<feature type="binding site" evidence="10">
    <location>
        <position position="571"/>
    </location>
    <ligand>
        <name>NADP(+)</name>
        <dbReference type="ChEBI" id="CHEBI:58349"/>
    </ligand>
</feature>
<evidence type="ECO:0000256" key="2">
    <source>
        <dbReference type="ARBA" id="ARBA00022605"/>
    </source>
</evidence>
<dbReference type="SUPFAM" id="SSF52218">
    <property type="entry name" value="Flavoproteins"/>
    <property type="match status" value="1"/>
</dbReference>
<evidence type="ECO:0000256" key="5">
    <source>
        <dbReference type="ARBA" id="ARBA00022827"/>
    </source>
</evidence>
<keyword evidence="1 10" id="KW-0813">Transport</keyword>
<protein>
    <recommendedName>
        <fullName evidence="10 11">Sulfite reductase [NADPH] flavoprotein alpha-component</fullName>
        <shortName evidence="10 11">SiR-FP</shortName>
        <ecNumber evidence="10 11">1.8.1.2</ecNumber>
    </recommendedName>
</protein>
<evidence type="ECO:0000256" key="11">
    <source>
        <dbReference type="PIRNR" id="PIRNR000207"/>
    </source>
</evidence>
<dbReference type="Pfam" id="PF00667">
    <property type="entry name" value="FAD_binding_1"/>
    <property type="match status" value="1"/>
</dbReference>
<evidence type="ECO:0000313" key="15">
    <source>
        <dbReference type="Proteomes" id="UP000305526"/>
    </source>
</evidence>
<dbReference type="NCBIfam" id="TIGR01931">
    <property type="entry name" value="cysJ"/>
    <property type="match status" value="1"/>
</dbReference>
<dbReference type="InterPro" id="IPR008254">
    <property type="entry name" value="Flavodoxin/NO_synth"/>
</dbReference>
<dbReference type="CDD" id="cd06199">
    <property type="entry name" value="SiR"/>
    <property type="match status" value="1"/>
</dbReference>
<feature type="domain" description="FAD-binding FR-type" evidence="13">
    <location>
        <begin position="244"/>
        <end position="458"/>
    </location>
</feature>
<dbReference type="Gene3D" id="2.40.30.10">
    <property type="entry name" value="Translation factors"/>
    <property type="match status" value="1"/>
</dbReference>
<keyword evidence="3 10" id="KW-0285">Flavoprotein</keyword>
<dbReference type="PRINTS" id="PR00371">
    <property type="entry name" value="FPNCR"/>
</dbReference>
<keyword evidence="4 10" id="KW-0288">FMN</keyword>
<dbReference type="InterPro" id="IPR029758">
    <property type="entry name" value="CysJ_Proteobact"/>
</dbReference>
<keyword evidence="7 10" id="KW-0249">Electron transport</keyword>
<dbReference type="PIRSF" id="PIRSF000207">
    <property type="entry name" value="SiR-FP_CysJ"/>
    <property type="match status" value="1"/>
</dbReference>
<dbReference type="Gene3D" id="3.40.50.80">
    <property type="entry name" value="Nucleotide-binding domain of ferredoxin-NADP reductase (FNR) module"/>
    <property type="match status" value="1"/>
</dbReference>
<dbReference type="HAMAP" id="MF_01541">
    <property type="entry name" value="CysJ"/>
    <property type="match status" value="1"/>
</dbReference>
<feature type="binding site" evidence="10">
    <location>
        <position position="609"/>
    </location>
    <ligand>
        <name>FAD</name>
        <dbReference type="ChEBI" id="CHEBI:57692"/>
    </ligand>
</feature>
<dbReference type="NCBIfam" id="NF004859">
    <property type="entry name" value="PRK06214.1"/>
    <property type="match status" value="1"/>
</dbReference>
<accession>A0ABY2XS53</accession>
<evidence type="ECO:0000256" key="8">
    <source>
        <dbReference type="ARBA" id="ARBA00023002"/>
    </source>
</evidence>
<dbReference type="SUPFAM" id="SSF52343">
    <property type="entry name" value="Ferredoxin reductase-like, C-terminal NADP-linked domain"/>
    <property type="match status" value="1"/>
</dbReference>
<sequence>MTIEKTMNLTLPPELSRSLATLDALQLAWLSGYCWSEAQNRQGGQSAVSQTASAQPTALQPLLQPLPVTIISASQTGNARKVAEQLKSKLAASGVEVKLVAAADYKPKNLADEKLLLLVTSTQGDGEPPEEAVSLHKYLFGKKAPNLSNTEFAVLGLGDSSYPDFCQAGKDFDAKLAELGGTRLLERQDCDLDYQAIADTWIEQISRRLQQKNQTQNQSQSAVTLSAPHSTDNASAVGSIYNKENPFSATLALRQKITARGSEKDVRHLEIDLSGSGLHYQPGDALGVWFNNDPALVAEILQAVSLNGEEKVRLNGEEICIRSALLQSLEITQNTPHFVKGYAELADNSELNQRVKSIAAIQDYIQTTPIIGVLQAYPFALSAEQLLGLLRPLTPRLYSIASSADEVGEEVHLTVGVLRYEHDGKIRSGGASSYLADRVEEDGEVRVFIEQNDNFRLPPDNDTPIIMIGAGTGIAPFRAFLQQRAAEQASGKNWLIFGNQHFTDDFLYQVEWQGFAKDGYLHKYNFAWSRDQAEKIYVQHKIREQAESLWQWLQQGAHIYVCGDASRMAKDVEQALLDVIAQQGKLSAEEADEYLDELRQNKRYQRDVY</sequence>
<comment type="cofactor">
    <cofactor evidence="10 11">
        <name>FMN</name>
        <dbReference type="ChEBI" id="CHEBI:58210"/>
    </cofactor>
    <text evidence="10 11">Binds 1 FMN per subunit.</text>
</comment>
<evidence type="ECO:0000256" key="4">
    <source>
        <dbReference type="ARBA" id="ARBA00022643"/>
    </source>
</evidence>
<feature type="domain" description="Flavodoxin-like" evidence="12">
    <location>
        <begin position="68"/>
        <end position="206"/>
    </location>
</feature>
<evidence type="ECO:0000313" key="14">
    <source>
        <dbReference type="EMBL" id="TNG88744.1"/>
    </source>
</evidence>
<dbReference type="NCBIfam" id="NF008197">
    <property type="entry name" value="PRK10953.1"/>
    <property type="match status" value="1"/>
</dbReference>
<feature type="binding site" evidence="10">
    <location>
        <begin position="529"/>
        <end position="530"/>
    </location>
    <ligand>
        <name>NADP(+)</name>
        <dbReference type="ChEBI" id="CHEBI:58349"/>
    </ligand>
</feature>
<feature type="binding site" evidence="10">
    <location>
        <begin position="396"/>
        <end position="399"/>
    </location>
    <ligand>
        <name>FAD</name>
        <dbReference type="ChEBI" id="CHEBI:57692"/>
    </ligand>
</feature>
<dbReference type="EC" id="1.8.1.2" evidence="10 11"/>
<feature type="binding site" evidence="10">
    <location>
        <begin position="414"/>
        <end position="416"/>
    </location>
    <ligand>
        <name>FAD</name>
        <dbReference type="ChEBI" id="CHEBI:57692"/>
    </ligand>
</feature>
<comment type="function">
    <text evidence="10 11">Component of the sulfite reductase complex that catalyzes the 6-electron reduction of sulfite to sulfide. This is one of several activities required for the biosynthesis of L-cysteine from sulfate. The flavoprotein component catalyzes the electron flow from NADPH -&gt; FAD -&gt; FMN to the hemoprotein component.</text>
</comment>
<dbReference type="Gene3D" id="1.20.990.10">
    <property type="entry name" value="NADPH-cytochrome p450 Reductase, Chain A, domain 3"/>
    <property type="match status" value="1"/>
</dbReference>
<dbReference type="Proteomes" id="UP000305526">
    <property type="component" value="Unassembled WGS sequence"/>
</dbReference>
<evidence type="ECO:0000256" key="3">
    <source>
        <dbReference type="ARBA" id="ARBA00022630"/>
    </source>
</evidence>